<evidence type="ECO:0000256" key="4">
    <source>
        <dbReference type="ARBA" id="ARBA00022729"/>
    </source>
</evidence>
<evidence type="ECO:0000256" key="1">
    <source>
        <dbReference type="ARBA" id="ARBA00004418"/>
    </source>
</evidence>
<evidence type="ECO:0000256" key="2">
    <source>
        <dbReference type="ARBA" id="ARBA00022617"/>
    </source>
</evidence>
<dbReference type="EMBL" id="MARB01000001">
    <property type="protein sequence ID" value="ODJ89649.1"/>
    <property type="molecule type" value="Genomic_DNA"/>
</dbReference>
<protein>
    <submittedName>
        <fullName evidence="12">Cytochrome c551 peroxidase</fullName>
        <ecNumber evidence="12">1.11.1.5</ecNumber>
    </submittedName>
</protein>
<comment type="caution">
    <text evidence="12">The sequence shown here is derived from an EMBL/GenBank/DDBJ whole genome shotgun (WGS) entry which is preliminary data.</text>
</comment>
<evidence type="ECO:0000256" key="5">
    <source>
        <dbReference type="ARBA" id="ARBA00022764"/>
    </source>
</evidence>
<sequence>MHIKKVTLSLVATAVAAVFMGCQATAGKQANAAAPDKMPAAKMAMKSSAPPALAPLGKAPIPPDNKLTSAKVELGKLLFFDPRVGGDASTGCSTCHEPEQGWAWAEDFSRGYPGTVHWRNSQSIINSAYFPRQFWAGSASSNEKQAKSAAKGGVAGNGEDDIMEARLALIPEYRKRFKEVFGTEWPIIDDVWHAISAFERTMNTTGDYEVPLDKYLKGDKSALSEEQVRGMALFNGKAGCINCHNGELTTDSDFHNIGVPPNKRWEEDGLAQITFRFEQYAKGQTEEGYRTAKSDWGFYYRSKNKWDKGKFRTAPLRYIAYTAPYMHNGVFYTLEEVIDFYNRGGVDEEGRTTLFPETKTKLIKPLGLTDQEKEDLLAFLEAFSGPEIEMEKPEQPPYAPLFTLAELKAAQEAK</sequence>
<dbReference type="OrthoDB" id="9805202at2"/>
<dbReference type="RefSeq" id="WP_069120924.1">
    <property type="nucleotide sequence ID" value="NZ_MARB01000001.1"/>
</dbReference>
<keyword evidence="4 10" id="KW-0732">Signal</keyword>
<feature type="domain" description="Cytochrome c" evidence="11">
    <location>
        <begin position="225"/>
        <end position="384"/>
    </location>
</feature>
<evidence type="ECO:0000313" key="12">
    <source>
        <dbReference type="EMBL" id="ODJ89649.1"/>
    </source>
</evidence>
<dbReference type="GO" id="GO:0004130">
    <property type="term" value="F:cytochrome-c peroxidase activity"/>
    <property type="evidence" value="ECO:0007669"/>
    <property type="project" value="UniProtKB-EC"/>
</dbReference>
<keyword evidence="5" id="KW-0574">Periplasm</keyword>
<dbReference type="GO" id="GO:0020037">
    <property type="term" value="F:heme binding"/>
    <property type="evidence" value="ECO:0007669"/>
    <property type="project" value="InterPro"/>
</dbReference>
<proteinExistence type="predicted"/>
<dbReference type="PROSITE" id="PS51257">
    <property type="entry name" value="PROKAR_LIPOPROTEIN"/>
    <property type="match status" value="1"/>
</dbReference>
<evidence type="ECO:0000256" key="7">
    <source>
        <dbReference type="ARBA" id="ARBA00023004"/>
    </source>
</evidence>
<keyword evidence="13" id="KW-1185">Reference proteome</keyword>
<keyword evidence="7 9" id="KW-0408">Iron</keyword>
<comment type="subcellular location">
    <subcellularLocation>
        <location evidence="1">Periplasm</location>
    </subcellularLocation>
</comment>
<feature type="binding site" description="covalent" evidence="8">
    <location>
        <position position="240"/>
    </location>
    <ligand>
        <name>heme c</name>
        <dbReference type="ChEBI" id="CHEBI:61717"/>
        <label>2</label>
    </ligand>
</feature>
<dbReference type="EC" id="1.11.1.5" evidence="12"/>
<keyword evidence="6 12" id="KW-0560">Oxidoreductase</keyword>
<gene>
    <name evidence="12" type="primary">ccp_1</name>
    <name evidence="12" type="ORF">CODIS_02090</name>
</gene>
<dbReference type="PANTHER" id="PTHR30600">
    <property type="entry name" value="CYTOCHROME C PEROXIDASE-RELATED"/>
    <property type="match status" value="1"/>
</dbReference>
<keyword evidence="2 8" id="KW-0349">Heme</keyword>
<name>A0A7Z1AI09_9GAMM</name>
<dbReference type="SUPFAM" id="SSF46626">
    <property type="entry name" value="Cytochrome c"/>
    <property type="match status" value="2"/>
</dbReference>
<dbReference type="GO" id="GO:0009055">
    <property type="term" value="F:electron transfer activity"/>
    <property type="evidence" value="ECO:0007669"/>
    <property type="project" value="InterPro"/>
</dbReference>
<dbReference type="GO" id="GO:0042597">
    <property type="term" value="C:periplasmic space"/>
    <property type="evidence" value="ECO:0007669"/>
    <property type="project" value="UniProtKB-SubCell"/>
</dbReference>
<dbReference type="InterPro" id="IPR009056">
    <property type="entry name" value="Cyt_c-like_dom"/>
</dbReference>
<reference evidence="12 13" key="1">
    <citation type="submission" date="2016-06" db="EMBL/GenBank/DDBJ databases">
        <title>Genome sequence of endosymbiont of Candidatus Endolucinida thiodiazotropha.</title>
        <authorList>
            <person name="Poehlein A."/>
            <person name="Koenig S."/>
            <person name="Heiden S.E."/>
            <person name="Thuermer A."/>
            <person name="Voget S."/>
            <person name="Daniel R."/>
            <person name="Markert S."/>
            <person name="Gros O."/>
            <person name="Schweder T."/>
        </authorList>
    </citation>
    <scope>NUCLEOTIDE SEQUENCE [LARGE SCALE GENOMIC DNA]</scope>
    <source>
        <strain evidence="12 13">COS</strain>
    </source>
</reference>
<dbReference type="Proteomes" id="UP000094769">
    <property type="component" value="Unassembled WGS sequence"/>
</dbReference>
<dbReference type="PROSITE" id="PS51007">
    <property type="entry name" value="CYTC"/>
    <property type="match status" value="1"/>
</dbReference>
<feature type="binding site" description="covalent" evidence="8">
    <location>
        <position position="243"/>
    </location>
    <ligand>
        <name>heme c</name>
        <dbReference type="ChEBI" id="CHEBI:61717"/>
        <label>2</label>
    </ligand>
</feature>
<evidence type="ECO:0000256" key="10">
    <source>
        <dbReference type="SAM" id="SignalP"/>
    </source>
</evidence>
<dbReference type="InterPro" id="IPR051395">
    <property type="entry name" value="Cytochrome_c_Peroxidase/MauG"/>
</dbReference>
<keyword evidence="3 9" id="KW-0479">Metal-binding</keyword>
<feature type="binding site" description="covalent" evidence="8">
    <location>
        <position position="95"/>
    </location>
    <ligand>
        <name>heme c</name>
        <dbReference type="ChEBI" id="CHEBI:61717"/>
        <label>1</label>
    </ligand>
</feature>
<evidence type="ECO:0000256" key="8">
    <source>
        <dbReference type="PIRSR" id="PIRSR000294-1"/>
    </source>
</evidence>
<dbReference type="PANTHER" id="PTHR30600:SF10">
    <property type="entry name" value="BLL6722 PROTEIN"/>
    <property type="match status" value="1"/>
</dbReference>
<dbReference type="Pfam" id="PF03150">
    <property type="entry name" value="CCP_MauG"/>
    <property type="match status" value="1"/>
</dbReference>
<feature type="binding site" description="axial binding residue" evidence="9">
    <location>
        <position position="96"/>
    </location>
    <ligand>
        <name>heme c</name>
        <dbReference type="ChEBI" id="CHEBI:61717"/>
        <label>1</label>
    </ligand>
    <ligandPart>
        <name>Fe</name>
        <dbReference type="ChEBI" id="CHEBI:18248"/>
    </ligandPart>
</feature>
<keyword evidence="12" id="KW-0575">Peroxidase</keyword>
<dbReference type="GO" id="GO:0046872">
    <property type="term" value="F:metal ion binding"/>
    <property type="evidence" value="ECO:0007669"/>
    <property type="project" value="UniProtKB-KW"/>
</dbReference>
<evidence type="ECO:0000256" key="3">
    <source>
        <dbReference type="ARBA" id="ARBA00022723"/>
    </source>
</evidence>
<dbReference type="InterPro" id="IPR026259">
    <property type="entry name" value="MauG/Cytc_peroxidase"/>
</dbReference>
<evidence type="ECO:0000256" key="6">
    <source>
        <dbReference type="ARBA" id="ARBA00023002"/>
    </source>
</evidence>
<feature type="binding site" description="covalent" evidence="8">
    <location>
        <position position="92"/>
    </location>
    <ligand>
        <name>heme c</name>
        <dbReference type="ChEBI" id="CHEBI:61717"/>
        <label>1</label>
    </ligand>
</feature>
<evidence type="ECO:0000313" key="13">
    <source>
        <dbReference type="Proteomes" id="UP000094769"/>
    </source>
</evidence>
<feature type="signal peptide" evidence="10">
    <location>
        <begin position="1"/>
        <end position="24"/>
    </location>
</feature>
<feature type="binding site" description="axial binding residue" evidence="9">
    <location>
        <position position="244"/>
    </location>
    <ligand>
        <name>heme c</name>
        <dbReference type="ChEBI" id="CHEBI:61717"/>
        <label>2</label>
    </ligand>
    <ligandPart>
        <name>Fe</name>
        <dbReference type="ChEBI" id="CHEBI:18248"/>
    </ligandPart>
</feature>
<evidence type="ECO:0000259" key="11">
    <source>
        <dbReference type="PROSITE" id="PS51007"/>
    </source>
</evidence>
<dbReference type="AlphaFoldDB" id="A0A7Z1AI09"/>
<accession>A0A7Z1AI09</accession>
<dbReference type="PIRSF" id="PIRSF000294">
    <property type="entry name" value="Cytochrome-c_peroxidase"/>
    <property type="match status" value="1"/>
</dbReference>
<comment type="PTM">
    <text evidence="8">Binds 2 heme groups per subunit.</text>
</comment>
<feature type="chain" id="PRO_5031392400" evidence="10">
    <location>
        <begin position="25"/>
        <end position="414"/>
    </location>
</feature>
<evidence type="ECO:0000256" key="9">
    <source>
        <dbReference type="PIRSR" id="PIRSR000294-2"/>
    </source>
</evidence>
<dbReference type="InterPro" id="IPR004852">
    <property type="entry name" value="Di-haem_cyt_c_peroxidsae"/>
</dbReference>
<dbReference type="InterPro" id="IPR036909">
    <property type="entry name" value="Cyt_c-like_dom_sf"/>
</dbReference>
<organism evidence="12 13">
    <name type="scientific">Candidatus Thiodiazotropha endolucinida</name>
    <dbReference type="NCBI Taxonomy" id="1655433"/>
    <lineage>
        <taxon>Bacteria</taxon>
        <taxon>Pseudomonadati</taxon>
        <taxon>Pseudomonadota</taxon>
        <taxon>Gammaproteobacteria</taxon>
        <taxon>Chromatiales</taxon>
        <taxon>Sedimenticolaceae</taxon>
        <taxon>Candidatus Thiodiazotropha</taxon>
    </lineage>
</organism>
<dbReference type="Gene3D" id="1.10.760.10">
    <property type="entry name" value="Cytochrome c-like domain"/>
    <property type="match status" value="2"/>
</dbReference>
<comment type="cofactor">
    <cofactor evidence="8">
        <name>heme</name>
        <dbReference type="ChEBI" id="CHEBI:30413"/>
    </cofactor>
    <text evidence="8">Binds 2 heme groups.</text>
</comment>